<comment type="similarity">
    <text evidence="6">Belongs to the peptidase M48 family.</text>
</comment>
<protein>
    <submittedName>
        <fullName evidence="9">M48 family metallopeptidase</fullName>
    </submittedName>
</protein>
<dbReference type="EMBL" id="DVOD01000050">
    <property type="protein sequence ID" value="HIU92814.1"/>
    <property type="molecule type" value="Genomic_DNA"/>
</dbReference>
<evidence type="ECO:0000256" key="5">
    <source>
        <dbReference type="ARBA" id="ARBA00023049"/>
    </source>
</evidence>
<accession>A0A9D1SRT5</accession>
<dbReference type="Proteomes" id="UP000886748">
    <property type="component" value="Unassembled WGS sequence"/>
</dbReference>
<evidence type="ECO:0000313" key="10">
    <source>
        <dbReference type="Proteomes" id="UP000886748"/>
    </source>
</evidence>
<keyword evidence="7" id="KW-0732">Signal</keyword>
<evidence type="ECO:0000256" key="3">
    <source>
        <dbReference type="ARBA" id="ARBA00022801"/>
    </source>
</evidence>
<dbReference type="Pfam" id="PF01435">
    <property type="entry name" value="Peptidase_M48"/>
    <property type="match status" value="1"/>
</dbReference>
<evidence type="ECO:0000256" key="1">
    <source>
        <dbReference type="ARBA" id="ARBA00022670"/>
    </source>
</evidence>
<keyword evidence="1 6" id="KW-0645">Protease</keyword>
<dbReference type="PANTHER" id="PTHR22726">
    <property type="entry name" value="METALLOENDOPEPTIDASE OMA1"/>
    <property type="match status" value="1"/>
</dbReference>
<dbReference type="GO" id="GO:0004222">
    <property type="term" value="F:metalloendopeptidase activity"/>
    <property type="evidence" value="ECO:0007669"/>
    <property type="project" value="InterPro"/>
</dbReference>
<evidence type="ECO:0000256" key="7">
    <source>
        <dbReference type="SAM" id="SignalP"/>
    </source>
</evidence>
<gene>
    <name evidence="9" type="ORF">IAD26_06750</name>
</gene>
<dbReference type="GO" id="GO:0016020">
    <property type="term" value="C:membrane"/>
    <property type="evidence" value="ECO:0007669"/>
    <property type="project" value="TreeGrafter"/>
</dbReference>
<dbReference type="CDD" id="cd07324">
    <property type="entry name" value="M48C_Oma1-like"/>
    <property type="match status" value="1"/>
</dbReference>
<proteinExistence type="inferred from homology"/>
<dbReference type="InterPro" id="IPR001915">
    <property type="entry name" value="Peptidase_M48"/>
</dbReference>
<keyword evidence="3 6" id="KW-0378">Hydrolase</keyword>
<dbReference type="InterPro" id="IPR051156">
    <property type="entry name" value="Mito/Outer_Membr_Metalloprot"/>
</dbReference>
<reference evidence="9" key="2">
    <citation type="journal article" date="2021" name="PeerJ">
        <title>Extensive microbial diversity within the chicken gut microbiome revealed by metagenomics and culture.</title>
        <authorList>
            <person name="Gilroy R."/>
            <person name="Ravi A."/>
            <person name="Getino M."/>
            <person name="Pursley I."/>
            <person name="Horton D.L."/>
            <person name="Alikhan N.F."/>
            <person name="Baker D."/>
            <person name="Gharbi K."/>
            <person name="Hall N."/>
            <person name="Watson M."/>
            <person name="Adriaenssens E.M."/>
            <person name="Foster-Nyarko E."/>
            <person name="Jarju S."/>
            <person name="Secka A."/>
            <person name="Antonio M."/>
            <person name="Oren A."/>
            <person name="Chaudhuri R.R."/>
            <person name="La Ragione R."/>
            <person name="Hildebrand F."/>
            <person name="Pallen M.J."/>
        </authorList>
    </citation>
    <scope>NUCLEOTIDE SEQUENCE</scope>
    <source>
        <strain evidence="9">CHK154-7741</strain>
    </source>
</reference>
<sequence length="225" mass="26035">MKRFIFCLLALAISINSVFADELRLDKEAKYQKQIMQIGYRVLNANQIDKRMTFFYVNSKDVNAATTLRSKQISVYKGLLPLLDSDDELAAVICHEIAHGLDAHKGLWRRFTMAGSSKSYEFKADKKGVDLMVNAGYNPIAMIVILNKITAEPSWFERYPSHPGGSERLLTIYSYIYSKYPEYLVDNDYKNNLYYQNFLLTTKKQRAGIRERYKDKNIIPVSDKK</sequence>
<evidence type="ECO:0000259" key="8">
    <source>
        <dbReference type="Pfam" id="PF01435"/>
    </source>
</evidence>
<comment type="caution">
    <text evidence="9">The sequence shown here is derived from an EMBL/GenBank/DDBJ whole genome shotgun (WGS) entry which is preliminary data.</text>
</comment>
<evidence type="ECO:0000256" key="2">
    <source>
        <dbReference type="ARBA" id="ARBA00022723"/>
    </source>
</evidence>
<name>A0A9D1SRT5_9CLOT</name>
<feature type="chain" id="PRO_5038648656" evidence="7">
    <location>
        <begin position="21"/>
        <end position="225"/>
    </location>
</feature>
<dbReference type="GO" id="GO:0046872">
    <property type="term" value="F:metal ion binding"/>
    <property type="evidence" value="ECO:0007669"/>
    <property type="project" value="UniProtKB-KW"/>
</dbReference>
<dbReference type="AlphaFoldDB" id="A0A9D1SRT5"/>
<keyword evidence="2" id="KW-0479">Metal-binding</keyword>
<dbReference type="Gene3D" id="3.30.2010.10">
    <property type="entry name" value="Metalloproteases ('zincins'), catalytic domain"/>
    <property type="match status" value="1"/>
</dbReference>
<feature type="domain" description="Peptidase M48" evidence="8">
    <location>
        <begin position="32"/>
        <end position="104"/>
    </location>
</feature>
<organism evidence="9 10">
    <name type="scientific">Candidatus Limenecus avicola</name>
    <dbReference type="NCBI Taxonomy" id="2840847"/>
    <lineage>
        <taxon>Bacteria</taxon>
        <taxon>Bacillati</taxon>
        <taxon>Bacillota</taxon>
        <taxon>Clostridia</taxon>
        <taxon>Eubacteriales</taxon>
        <taxon>Clostridiaceae</taxon>
        <taxon>Clostridiaceae incertae sedis</taxon>
        <taxon>Candidatus Limenecus</taxon>
    </lineage>
</organism>
<reference evidence="9" key="1">
    <citation type="submission" date="2020-10" db="EMBL/GenBank/DDBJ databases">
        <authorList>
            <person name="Gilroy R."/>
        </authorList>
    </citation>
    <scope>NUCLEOTIDE SEQUENCE</scope>
    <source>
        <strain evidence="9">CHK154-7741</strain>
    </source>
</reference>
<comment type="cofactor">
    <cofactor evidence="6">
        <name>Zn(2+)</name>
        <dbReference type="ChEBI" id="CHEBI:29105"/>
    </cofactor>
    <text evidence="6">Binds 1 zinc ion per subunit.</text>
</comment>
<evidence type="ECO:0000256" key="4">
    <source>
        <dbReference type="ARBA" id="ARBA00022833"/>
    </source>
</evidence>
<feature type="signal peptide" evidence="7">
    <location>
        <begin position="1"/>
        <end position="20"/>
    </location>
</feature>
<dbReference type="GO" id="GO:0051603">
    <property type="term" value="P:proteolysis involved in protein catabolic process"/>
    <property type="evidence" value="ECO:0007669"/>
    <property type="project" value="TreeGrafter"/>
</dbReference>
<keyword evidence="5 6" id="KW-0482">Metalloprotease</keyword>
<evidence type="ECO:0000256" key="6">
    <source>
        <dbReference type="RuleBase" id="RU003983"/>
    </source>
</evidence>
<dbReference type="PANTHER" id="PTHR22726:SF1">
    <property type="entry name" value="METALLOENDOPEPTIDASE OMA1, MITOCHONDRIAL"/>
    <property type="match status" value="1"/>
</dbReference>
<evidence type="ECO:0000313" key="9">
    <source>
        <dbReference type="EMBL" id="HIU92814.1"/>
    </source>
</evidence>
<keyword evidence="4 6" id="KW-0862">Zinc</keyword>